<keyword evidence="2" id="KW-1133">Transmembrane helix</keyword>
<sequence length="200" mass="21504">MTWRTVLTAFARPRDRDTPRRLPGRFFGLVLIALSLSLGVYFIDQALLATGNKGTHGTFTVVRCAEDLQTGHSGRSTRIRGFTCTGTFRPADSGTSPDPSAEFPSQSMRDAGDEVAVQWDGTFYTRTGGEVAWSAATGAFVTLITLTAGAFCLLTGFGGRWGPRFSDCWELMPSGAVLRPVFLSFAGVGLIGAVVFFCLQ</sequence>
<proteinExistence type="predicted"/>
<evidence type="ECO:0008006" key="5">
    <source>
        <dbReference type="Google" id="ProtNLM"/>
    </source>
</evidence>
<feature type="region of interest" description="Disordered" evidence="1">
    <location>
        <begin position="87"/>
        <end position="107"/>
    </location>
</feature>
<reference evidence="3 4" key="1">
    <citation type="submission" date="2019-02" db="EMBL/GenBank/DDBJ databases">
        <title>Draft Genome Sequence of Streptomyces sp. AM-2504, identified by 16S rRNA comparative analysis as a Streptomyces Kasugaensis strain.</title>
        <authorList>
            <person name="Napolioni V."/>
            <person name="Giuliodori A.M."/>
            <person name="Spurio R."/>
            <person name="Fabbretti A."/>
        </authorList>
    </citation>
    <scope>NUCLEOTIDE SEQUENCE [LARGE SCALE GENOMIC DNA]</scope>
    <source>
        <strain evidence="3 4">AM-2504</strain>
    </source>
</reference>
<evidence type="ECO:0000256" key="1">
    <source>
        <dbReference type="SAM" id="MobiDB-lite"/>
    </source>
</evidence>
<feature type="transmembrane region" description="Helical" evidence="2">
    <location>
        <begin position="131"/>
        <end position="157"/>
    </location>
</feature>
<feature type="compositionally biased region" description="Polar residues" evidence="1">
    <location>
        <begin position="93"/>
        <end position="107"/>
    </location>
</feature>
<keyword evidence="2" id="KW-0812">Transmembrane</keyword>
<keyword evidence="2" id="KW-0472">Membrane</keyword>
<keyword evidence="4" id="KW-1185">Reference proteome</keyword>
<accession>A0A4Q9I0S6</accession>
<name>A0A4Q9I0S6_STRKA</name>
<organism evidence="3 4">
    <name type="scientific">Streptomyces kasugaensis</name>
    <dbReference type="NCBI Taxonomy" id="1946"/>
    <lineage>
        <taxon>Bacteria</taxon>
        <taxon>Bacillati</taxon>
        <taxon>Actinomycetota</taxon>
        <taxon>Actinomycetes</taxon>
        <taxon>Kitasatosporales</taxon>
        <taxon>Streptomycetaceae</taxon>
        <taxon>Streptomyces</taxon>
    </lineage>
</organism>
<evidence type="ECO:0000313" key="4">
    <source>
        <dbReference type="Proteomes" id="UP000292452"/>
    </source>
</evidence>
<gene>
    <name evidence="3" type="ORF">EYS09_03565</name>
</gene>
<evidence type="ECO:0000256" key="2">
    <source>
        <dbReference type="SAM" id="Phobius"/>
    </source>
</evidence>
<dbReference type="Proteomes" id="UP000292452">
    <property type="component" value="Unassembled WGS sequence"/>
</dbReference>
<dbReference type="AlphaFoldDB" id="A0A4Q9I0S6"/>
<dbReference type="EMBL" id="SIXH01000019">
    <property type="protein sequence ID" value="TBO60985.1"/>
    <property type="molecule type" value="Genomic_DNA"/>
</dbReference>
<evidence type="ECO:0000313" key="3">
    <source>
        <dbReference type="EMBL" id="TBO60985.1"/>
    </source>
</evidence>
<feature type="transmembrane region" description="Helical" evidence="2">
    <location>
        <begin position="177"/>
        <end position="199"/>
    </location>
</feature>
<feature type="transmembrane region" description="Helical" evidence="2">
    <location>
        <begin position="26"/>
        <end position="43"/>
    </location>
</feature>
<comment type="caution">
    <text evidence="3">The sequence shown here is derived from an EMBL/GenBank/DDBJ whole genome shotgun (WGS) entry which is preliminary data.</text>
</comment>
<dbReference type="RefSeq" id="WP_131122128.1">
    <property type="nucleotide sequence ID" value="NZ_SIXH01000019.1"/>
</dbReference>
<protein>
    <recommendedName>
        <fullName evidence="5">DUF3592 domain-containing protein</fullName>
    </recommendedName>
</protein>